<feature type="signal peptide" evidence="3">
    <location>
        <begin position="1"/>
        <end position="16"/>
    </location>
</feature>
<evidence type="ECO:0000313" key="7">
    <source>
        <dbReference type="Proteomes" id="UP001201163"/>
    </source>
</evidence>
<feature type="domain" description="Carboxylesterase type B" evidence="5">
    <location>
        <begin position="29"/>
        <end position="523"/>
    </location>
</feature>
<keyword evidence="7" id="KW-1185">Reference proteome</keyword>
<evidence type="ECO:0000256" key="1">
    <source>
        <dbReference type="ARBA" id="ARBA00005964"/>
    </source>
</evidence>
<dbReference type="PROSITE" id="PS00122">
    <property type="entry name" value="CARBOXYLESTERASE_B_1"/>
    <property type="match status" value="1"/>
</dbReference>
<feature type="region of interest" description="Disordered" evidence="4">
    <location>
        <begin position="574"/>
        <end position="608"/>
    </location>
</feature>
<dbReference type="SUPFAM" id="SSF53474">
    <property type="entry name" value="alpha/beta-Hydrolases"/>
    <property type="match status" value="1"/>
</dbReference>
<dbReference type="AlphaFoldDB" id="A0AAD4L5I9"/>
<dbReference type="InterPro" id="IPR019819">
    <property type="entry name" value="Carboxylesterase_B_CS"/>
</dbReference>
<evidence type="ECO:0000256" key="3">
    <source>
        <dbReference type="RuleBase" id="RU361235"/>
    </source>
</evidence>
<organism evidence="6 7">
    <name type="scientific">Lactarius akahatsu</name>
    <dbReference type="NCBI Taxonomy" id="416441"/>
    <lineage>
        <taxon>Eukaryota</taxon>
        <taxon>Fungi</taxon>
        <taxon>Dikarya</taxon>
        <taxon>Basidiomycota</taxon>
        <taxon>Agaricomycotina</taxon>
        <taxon>Agaricomycetes</taxon>
        <taxon>Russulales</taxon>
        <taxon>Russulaceae</taxon>
        <taxon>Lactarius</taxon>
    </lineage>
</organism>
<dbReference type="EC" id="3.1.1.-" evidence="3"/>
<dbReference type="InterPro" id="IPR029058">
    <property type="entry name" value="AB_hydrolase_fold"/>
</dbReference>
<protein>
    <recommendedName>
        <fullName evidence="3">Carboxylic ester hydrolase</fullName>
        <ecNumber evidence="3">3.1.1.-</ecNumber>
    </recommendedName>
</protein>
<proteinExistence type="inferred from homology"/>
<evidence type="ECO:0000259" key="5">
    <source>
        <dbReference type="Pfam" id="PF00135"/>
    </source>
</evidence>
<gene>
    <name evidence="6" type="ORF">EDB92DRAFT_2120352</name>
</gene>
<dbReference type="InterPro" id="IPR050309">
    <property type="entry name" value="Type-B_Carboxylest/Lipase"/>
</dbReference>
<evidence type="ECO:0000256" key="4">
    <source>
        <dbReference type="SAM" id="MobiDB-lite"/>
    </source>
</evidence>
<evidence type="ECO:0000256" key="2">
    <source>
        <dbReference type="ARBA" id="ARBA00022801"/>
    </source>
</evidence>
<comment type="similarity">
    <text evidence="1 3">Belongs to the type-B carboxylesterase/lipase family.</text>
</comment>
<dbReference type="PROSITE" id="PS00941">
    <property type="entry name" value="CARBOXYLESTERASE_B_2"/>
    <property type="match status" value="1"/>
</dbReference>
<feature type="chain" id="PRO_5041784026" description="Carboxylic ester hydrolase" evidence="3">
    <location>
        <begin position="17"/>
        <end position="608"/>
    </location>
</feature>
<comment type="caution">
    <text evidence="6">The sequence shown here is derived from an EMBL/GenBank/DDBJ whole genome shotgun (WGS) entry which is preliminary data.</text>
</comment>
<sequence>MASLWVSLFAISAAAATVLAPTPPIASSSPIVKLDRGTFVGTTANGTNKFLGIPFAQPPVGDLRFRLPKAFGAYVDKHNASAFGFSCPQQADPLALPDGLPLPTLQFLSSIGTRPTIPISEDCLTLNIIAPASVTPDSKLPVVVWIYGGGFEDGSTAFFDGSVIVNRSIALHQPVVYVSMNYRIAAFGFLASKEVKDAKVGNLELWDQRLALRWVQNYIHAFGGDPSKVTIWGESAGAISVSLQMLANGGKTEGLFRAAFMQSGSPTPVGDITNGQKYYDFLVARTNCSGSYDTLACLRAAPYEELKAAMDDTPSLFSYQSIALVWQPRADGVFLTDHPQKLVQQGKVARIPFVAGECDDEGTLFSLSQTNVTTDADLRAYLAEFITINVTAAQMDQLLTLYPQDVTQGSPFDTGTENALTPEFKRIASLLGDFLFQAPRRLLLKNVSGKQNAWSYLNKRLKSLPILGSAHASDVLIIYGGQDLTDYLIQFATNLNPNGGSSPQWPRYTTSSPQLLTLLDGPVPANITLDAYRVDAMKFITELSLVYPLWERDFQAHLPEHHFDGILPTFSSLSSSKPVQPEPQSLRLAPSLSAQDESHTGTAVYPAT</sequence>
<dbReference type="InterPro" id="IPR002018">
    <property type="entry name" value="CarbesteraseB"/>
</dbReference>
<dbReference type="InterPro" id="IPR019826">
    <property type="entry name" value="Carboxylesterase_B_AS"/>
</dbReference>
<dbReference type="Proteomes" id="UP001201163">
    <property type="component" value="Unassembled WGS sequence"/>
</dbReference>
<keyword evidence="3" id="KW-0732">Signal</keyword>
<dbReference type="PANTHER" id="PTHR11559">
    <property type="entry name" value="CARBOXYLESTERASE"/>
    <property type="match status" value="1"/>
</dbReference>
<dbReference type="Pfam" id="PF00135">
    <property type="entry name" value="COesterase"/>
    <property type="match status" value="1"/>
</dbReference>
<keyword evidence="2 3" id="KW-0378">Hydrolase</keyword>
<dbReference type="EMBL" id="JAKELL010000381">
    <property type="protein sequence ID" value="KAH8977048.1"/>
    <property type="molecule type" value="Genomic_DNA"/>
</dbReference>
<evidence type="ECO:0000313" key="6">
    <source>
        <dbReference type="EMBL" id="KAH8977048.1"/>
    </source>
</evidence>
<accession>A0AAD4L5I9</accession>
<name>A0AAD4L5I9_9AGAM</name>
<reference evidence="6" key="1">
    <citation type="submission" date="2022-01" db="EMBL/GenBank/DDBJ databases">
        <title>Comparative genomics reveals a dynamic genome evolution in the ectomycorrhizal milk-cap (Lactarius) mushrooms.</title>
        <authorList>
            <consortium name="DOE Joint Genome Institute"/>
            <person name="Lebreton A."/>
            <person name="Tang N."/>
            <person name="Kuo A."/>
            <person name="LaButti K."/>
            <person name="Drula E."/>
            <person name="Barry K."/>
            <person name="Clum A."/>
            <person name="Lipzen A."/>
            <person name="Mousain D."/>
            <person name="Ng V."/>
            <person name="Wang R."/>
            <person name="Wang X."/>
            <person name="Dai Y."/>
            <person name="Henrissat B."/>
            <person name="Grigoriev I.V."/>
            <person name="Guerin-Laguette A."/>
            <person name="Yu F."/>
            <person name="Martin F.M."/>
        </authorList>
    </citation>
    <scope>NUCLEOTIDE SEQUENCE</scope>
    <source>
        <strain evidence="6">QP</strain>
    </source>
</reference>
<dbReference type="Gene3D" id="3.40.50.1820">
    <property type="entry name" value="alpha/beta hydrolase"/>
    <property type="match status" value="1"/>
</dbReference>
<dbReference type="GO" id="GO:0016787">
    <property type="term" value="F:hydrolase activity"/>
    <property type="evidence" value="ECO:0007669"/>
    <property type="project" value="UniProtKB-KW"/>
</dbReference>